<dbReference type="Pfam" id="PF00063">
    <property type="entry name" value="Myosin_head"/>
    <property type="match status" value="1"/>
</dbReference>
<dbReference type="AlphaFoldDB" id="S8DMW4"/>
<dbReference type="Proteomes" id="UP000015241">
    <property type="component" value="Unassembled WGS sequence"/>
</dbReference>
<dbReference type="OrthoDB" id="10055605at2759"/>
<proteinExistence type="predicted"/>
<evidence type="ECO:0000259" key="3">
    <source>
        <dbReference type="Pfam" id="PF00063"/>
    </source>
</evidence>
<dbReference type="InterPro" id="IPR036961">
    <property type="entry name" value="Kinesin_motor_dom_sf"/>
</dbReference>
<evidence type="ECO:0000256" key="2">
    <source>
        <dbReference type="ARBA" id="ARBA00023175"/>
    </source>
</evidence>
<evidence type="ECO:0000313" key="5">
    <source>
        <dbReference type="Proteomes" id="UP000015241"/>
    </source>
</evidence>
<feature type="domain" description="Myosin motor" evidence="3">
    <location>
        <begin position="22"/>
        <end position="64"/>
    </location>
</feature>
<reference evidence="4 5" key="1">
    <citation type="journal article" date="2012" name="Science">
        <title>The Paleozoic origin of enzymatic lignin decomposition reconstructed from 31 fungal genomes.</title>
        <authorList>
            <person name="Floudas D."/>
            <person name="Binder M."/>
            <person name="Riley R."/>
            <person name="Barry K."/>
            <person name="Blanchette R.A."/>
            <person name="Henrissat B."/>
            <person name="Martinez A.T."/>
            <person name="Otillar R."/>
            <person name="Spatafora J.W."/>
            <person name="Yadav J.S."/>
            <person name="Aerts A."/>
            <person name="Benoit I."/>
            <person name="Boyd A."/>
            <person name="Carlson A."/>
            <person name="Copeland A."/>
            <person name="Coutinho P.M."/>
            <person name="de Vries R.P."/>
            <person name="Ferreira P."/>
            <person name="Findley K."/>
            <person name="Foster B."/>
            <person name="Gaskell J."/>
            <person name="Glotzer D."/>
            <person name="Gorecki P."/>
            <person name="Heitman J."/>
            <person name="Hesse C."/>
            <person name="Hori C."/>
            <person name="Igarashi K."/>
            <person name="Jurgens J.A."/>
            <person name="Kallen N."/>
            <person name="Kersten P."/>
            <person name="Kohler A."/>
            <person name="Kuees U."/>
            <person name="Kumar T.K.A."/>
            <person name="Kuo A."/>
            <person name="LaButti K."/>
            <person name="Larrondo L.F."/>
            <person name="Lindquist E."/>
            <person name="Ling A."/>
            <person name="Lombard V."/>
            <person name="Lucas S."/>
            <person name="Lundell T."/>
            <person name="Martin R."/>
            <person name="McLaughlin D.J."/>
            <person name="Morgenstern I."/>
            <person name="Morin E."/>
            <person name="Murat C."/>
            <person name="Nagy L.G."/>
            <person name="Nolan M."/>
            <person name="Ohm R.A."/>
            <person name="Patyshakuliyeva A."/>
            <person name="Rokas A."/>
            <person name="Ruiz-Duenas F.J."/>
            <person name="Sabat G."/>
            <person name="Salamov A."/>
            <person name="Samejima M."/>
            <person name="Schmutz J."/>
            <person name="Slot J.C."/>
            <person name="St John F."/>
            <person name="Stenlid J."/>
            <person name="Sun H."/>
            <person name="Sun S."/>
            <person name="Syed K."/>
            <person name="Tsang A."/>
            <person name="Wiebenga A."/>
            <person name="Young D."/>
            <person name="Pisabarro A."/>
            <person name="Eastwood D.C."/>
            <person name="Martin F."/>
            <person name="Cullen D."/>
            <person name="Grigoriev I.V."/>
            <person name="Hibbett D.S."/>
        </authorList>
    </citation>
    <scope>NUCLEOTIDE SEQUENCE</scope>
    <source>
        <strain evidence="5">FP-58527</strain>
    </source>
</reference>
<evidence type="ECO:0000313" key="4">
    <source>
        <dbReference type="EMBL" id="EPS92673.1"/>
    </source>
</evidence>
<dbReference type="HOGENOM" id="CLU_537013_0_0_1"/>
<evidence type="ECO:0000256" key="1">
    <source>
        <dbReference type="ARBA" id="ARBA00023123"/>
    </source>
</evidence>
<keyword evidence="2" id="KW-0505">Motor protein</keyword>
<keyword evidence="1" id="KW-0518">Myosin</keyword>
<sequence>MAKYIPRYLLRQTTALTTPRKDKTESSLNESSEVERQIMATNPVLEAFDNAKTTRNDNWSEFRKVYSGSPLAVHALCRAMCSGRSGSSLWYCHSQVLHQLLQLLLLRCTSSSNAHGVGQCCDNVACKFLKPSQMRERLSSDLEISLMDAIPALLNNVLGGENMRFTDCSALLRRIEACISSHVQCLGGNGLPTCSSIQDTEEMGNGSLLTEVSLRDNAPRLCIKLPTGPFVCNPGTHRDFNSPPLEPADPGRTPLAPSYHSEICNVVFVELNALTREINGMLASCPVFWSSSDTPLLSKHIGRNDFQQLHHQVTAFIESVRSAIRWSRESHIGPTTQGSVVDSKNAVNVAGDHQQTGVEAGRMDQTALYVLGPQDHGEGADLASPNRDDAASSELTLCGPGAGATLAYRDVASASLETASPRVFYLHLRYIKALQETPVFRDLRRLYYNIYVWTSKGINCCVGGGEDAAATARRFLHSMDTRLDMAALDGIHHVLRAAWVRLRLHESA</sequence>
<keyword evidence="5" id="KW-1185">Reference proteome</keyword>
<dbReference type="GO" id="GO:0005524">
    <property type="term" value="F:ATP binding"/>
    <property type="evidence" value="ECO:0007669"/>
    <property type="project" value="InterPro"/>
</dbReference>
<dbReference type="GO" id="GO:0016459">
    <property type="term" value="C:myosin complex"/>
    <property type="evidence" value="ECO:0007669"/>
    <property type="project" value="UniProtKB-KW"/>
</dbReference>
<organism evidence="4 5">
    <name type="scientific">Fomitopsis schrenkii</name>
    <name type="common">Brown rot fungus</name>
    <dbReference type="NCBI Taxonomy" id="2126942"/>
    <lineage>
        <taxon>Eukaryota</taxon>
        <taxon>Fungi</taxon>
        <taxon>Dikarya</taxon>
        <taxon>Basidiomycota</taxon>
        <taxon>Agaricomycotina</taxon>
        <taxon>Agaricomycetes</taxon>
        <taxon>Polyporales</taxon>
        <taxon>Fomitopsis</taxon>
    </lineage>
</organism>
<feature type="non-terminal residue" evidence="4">
    <location>
        <position position="508"/>
    </location>
</feature>
<dbReference type="GO" id="GO:0003774">
    <property type="term" value="F:cytoskeletal motor activity"/>
    <property type="evidence" value="ECO:0007669"/>
    <property type="project" value="InterPro"/>
</dbReference>
<dbReference type="Gene3D" id="3.40.850.10">
    <property type="entry name" value="Kinesin motor domain"/>
    <property type="match status" value="1"/>
</dbReference>
<dbReference type="EMBL" id="KE504397">
    <property type="protein sequence ID" value="EPS92673.1"/>
    <property type="molecule type" value="Genomic_DNA"/>
</dbReference>
<dbReference type="InterPro" id="IPR027417">
    <property type="entry name" value="P-loop_NTPase"/>
</dbReference>
<protein>
    <recommendedName>
        <fullName evidence="3">Myosin motor domain-containing protein</fullName>
    </recommendedName>
</protein>
<accession>S8DMW4</accession>
<dbReference type="STRING" id="743788.S8DMW4"/>
<gene>
    <name evidence="4" type="ORF">FOMPIDRAFT_1020927</name>
</gene>
<dbReference type="InParanoid" id="S8DMW4"/>
<dbReference type="InterPro" id="IPR001609">
    <property type="entry name" value="Myosin_head_motor_dom-like"/>
</dbReference>
<name>S8DMW4_FOMSC</name>
<dbReference type="SUPFAM" id="SSF52540">
    <property type="entry name" value="P-loop containing nucleoside triphosphate hydrolases"/>
    <property type="match status" value="1"/>
</dbReference>